<dbReference type="CDD" id="cd19741">
    <property type="entry name" value="bHLH-O_ESMB_like"/>
    <property type="match status" value="1"/>
</dbReference>
<evidence type="ECO:0000256" key="7">
    <source>
        <dbReference type="SAM" id="Phobius"/>
    </source>
</evidence>
<comment type="subcellular location">
    <subcellularLocation>
        <location evidence="1">Nucleus</location>
    </subcellularLocation>
</comment>
<dbReference type="SMART" id="SM00511">
    <property type="entry name" value="ORANGE"/>
    <property type="match status" value="1"/>
</dbReference>
<organism evidence="10">
    <name type="scientific">Lepeophtheirus salmonis</name>
    <name type="common">Salmon louse</name>
    <name type="synonym">Caligus salmonis</name>
    <dbReference type="NCBI Taxonomy" id="72036"/>
    <lineage>
        <taxon>Eukaryota</taxon>
        <taxon>Metazoa</taxon>
        <taxon>Ecdysozoa</taxon>
        <taxon>Arthropoda</taxon>
        <taxon>Crustacea</taxon>
        <taxon>Multicrustacea</taxon>
        <taxon>Hexanauplia</taxon>
        <taxon>Copepoda</taxon>
        <taxon>Siphonostomatoida</taxon>
        <taxon>Caligidae</taxon>
        <taxon>Lepeophtheirus</taxon>
    </lineage>
</organism>
<feature type="non-terminal residue" evidence="10">
    <location>
        <position position="1"/>
    </location>
</feature>
<dbReference type="PANTHER" id="PTHR10985">
    <property type="entry name" value="BASIC HELIX-LOOP-HELIX TRANSCRIPTION FACTOR, HES-RELATED"/>
    <property type="match status" value="1"/>
</dbReference>
<dbReference type="Pfam" id="PF00010">
    <property type="entry name" value="HLH"/>
    <property type="match status" value="1"/>
</dbReference>
<dbReference type="Gene3D" id="6.10.250.980">
    <property type="match status" value="1"/>
</dbReference>
<evidence type="ECO:0000313" key="10">
    <source>
        <dbReference type="EMBL" id="CDW18575.1"/>
    </source>
</evidence>
<feature type="region of interest" description="Disordered" evidence="6">
    <location>
        <begin position="163"/>
        <end position="201"/>
    </location>
</feature>
<evidence type="ECO:0000256" key="6">
    <source>
        <dbReference type="SAM" id="MobiDB-lite"/>
    </source>
</evidence>
<dbReference type="GO" id="GO:0006355">
    <property type="term" value="P:regulation of DNA-templated transcription"/>
    <property type="evidence" value="ECO:0007669"/>
    <property type="project" value="InterPro"/>
</dbReference>
<dbReference type="SUPFAM" id="SSF47459">
    <property type="entry name" value="HLH, helix-loop-helix DNA-binding domain"/>
    <property type="match status" value="1"/>
</dbReference>
<dbReference type="PROSITE" id="PS51054">
    <property type="entry name" value="ORANGE"/>
    <property type="match status" value="1"/>
</dbReference>
<evidence type="ECO:0000256" key="2">
    <source>
        <dbReference type="ARBA" id="ARBA00023015"/>
    </source>
</evidence>
<dbReference type="PROSITE" id="PS50888">
    <property type="entry name" value="BHLH"/>
    <property type="match status" value="1"/>
</dbReference>
<evidence type="ECO:0000259" key="9">
    <source>
        <dbReference type="PROSITE" id="PS51054"/>
    </source>
</evidence>
<name>A0A0K2SYF7_LEPSM</name>
<keyword evidence="7" id="KW-1133">Transmembrane helix</keyword>
<feature type="domain" description="BHLH" evidence="8">
    <location>
        <begin position="54"/>
        <end position="112"/>
    </location>
</feature>
<evidence type="ECO:0000259" key="8">
    <source>
        <dbReference type="PROSITE" id="PS50888"/>
    </source>
</evidence>
<feature type="domain" description="Orange" evidence="9">
    <location>
        <begin position="122"/>
        <end position="155"/>
    </location>
</feature>
<dbReference type="GO" id="GO:0005634">
    <property type="term" value="C:nucleus"/>
    <property type="evidence" value="ECO:0007669"/>
    <property type="project" value="UniProtKB-SubCell"/>
</dbReference>
<dbReference type="SMART" id="SM00353">
    <property type="entry name" value="HLH"/>
    <property type="match status" value="1"/>
</dbReference>
<feature type="compositionally biased region" description="Low complexity" evidence="6">
    <location>
        <begin position="164"/>
        <end position="188"/>
    </location>
</feature>
<reference evidence="10" key="1">
    <citation type="submission" date="2014-05" db="EMBL/GenBank/DDBJ databases">
        <authorList>
            <person name="Chronopoulou M."/>
        </authorList>
    </citation>
    <scope>NUCLEOTIDE SEQUENCE</scope>
    <source>
        <tissue evidence="10">Whole organism</tissue>
    </source>
</reference>
<dbReference type="Gene3D" id="4.10.280.10">
    <property type="entry name" value="Helix-loop-helix DNA-binding domain"/>
    <property type="match status" value="1"/>
</dbReference>
<dbReference type="InterPro" id="IPR050370">
    <property type="entry name" value="HES_HEY"/>
</dbReference>
<dbReference type="GO" id="GO:0046983">
    <property type="term" value="F:protein dimerization activity"/>
    <property type="evidence" value="ECO:0007669"/>
    <property type="project" value="InterPro"/>
</dbReference>
<keyword evidence="2" id="KW-0805">Transcription regulation</keyword>
<dbReference type="SUPFAM" id="SSF158457">
    <property type="entry name" value="Orange domain-like"/>
    <property type="match status" value="1"/>
</dbReference>
<dbReference type="AlphaFoldDB" id="A0A0K2SYF7"/>
<dbReference type="FunFam" id="4.10.280.10:FF:000009">
    <property type="entry name" value="Transcription factor HES-1"/>
    <property type="match status" value="1"/>
</dbReference>
<evidence type="ECO:0000256" key="3">
    <source>
        <dbReference type="ARBA" id="ARBA00023125"/>
    </source>
</evidence>
<sequence length="209" mass="23568">ESINSKTPPLNVIIFVYTIYSYTYKISTYILSAFKMSAPMLTETSLYMSKTHQYRKVMKPLLERKRRARINKCLDEIKDILIDTLQSEGGESITKLEKADVLEMTVKHLRQIRDKKNSPDRYFAGYTTCANHVGQYLSSVPGVNVHFARDLMSHLGNQLTQPLSVNTSLSPHSSSVSPSESGYFSSGSMTPPPESPVPVIKTEGLWRPF</sequence>
<dbReference type="InterPro" id="IPR011598">
    <property type="entry name" value="bHLH_dom"/>
</dbReference>
<protein>
    <submittedName>
        <fullName evidence="10">AGAP012342PAlike [Tribolium castaneum]</fullName>
    </submittedName>
</protein>
<dbReference type="Pfam" id="PF07527">
    <property type="entry name" value="Hairy_orange"/>
    <property type="match status" value="1"/>
</dbReference>
<evidence type="ECO:0000256" key="1">
    <source>
        <dbReference type="ARBA" id="ARBA00004123"/>
    </source>
</evidence>
<dbReference type="OrthoDB" id="6085656at2759"/>
<keyword evidence="3" id="KW-0238">DNA-binding</keyword>
<keyword evidence="7" id="KW-0812">Transmembrane</keyword>
<evidence type="ECO:0000256" key="5">
    <source>
        <dbReference type="ARBA" id="ARBA00023242"/>
    </source>
</evidence>
<dbReference type="GO" id="GO:1990837">
    <property type="term" value="F:sequence-specific double-stranded DNA binding"/>
    <property type="evidence" value="ECO:0007669"/>
    <property type="project" value="UniProtKB-ARBA"/>
</dbReference>
<keyword evidence="5" id="KW-0539">Nucleus</keyword>
<dbReference type="InterPro" id="IPR036638">
    <property type="entry name" value="HLH_DNA-bd_sf"/>
</dbReference>
<evidence type="ECO:0000256" key="4">
    <source>
        <dbReference type="ARBA" id="ARBA00023163"/>
    </source>
</evidence>
<keyword evidence="4" id="KW-0804">Transcription</keyword>
<keyword evidence="7" id="KW-0472">Membrane</keyword>
<feature type="transmembrane region" description="Helical" evidence="7">
    <location>
        <begin position="12"/>
        <end position="31"/>
    </location>
</feature>
<dbReference type="EMBL" id="HACA01001214">
    <property type="protein sequence ID" value="CDW18575.1"/>
    <property type="molecule type" value="Transcribed_RNA"/>
</dbReference>
<dbReference type="InterPro" id="IPR003650">
    <property type="entry name" value="Orange_dom"/>
</dbReference>
<proteinExistence type="predicted"/>
<accession>A0A0K2SYF7</accession>